<dbReference type="InterPro" id="IPR027785">
    <property type="entry name" value="UvrD-like_helicase_C"/>
</dbReference>
<proteinExistence type="predicted"/>
<dbReference type="Gene3D" id="2.30.30.940">
    <property type="match status" value="1"/>
</dbReference>
<dbReference type="SUPFAM" id="SSF52540">
    <property type="entry name" value="P-loop containing nucleoside triphosphate hydrolases"/>
    <property type="match status" value="1"/>
</dbReference>
<dbReference type="Pfam" id="PF13538">
    <property type="entry name" value="UvrD_C_2"/>
    <property type="match status" value="1"/>
</dbReference>
<evidence type="ECO:0000313" key="5">
    <source>
        <dbReference type="Proteomes" id="UP001597024"/>
    </source>
</evidence>
<accession>A0ABW3DK37</accession>
<keyword evidence="1" id="KW-0547">Nucleotide-binding</keyword>
<protein>
    <submittedName>
        <fullName evidence="4">AAA family ATPase</fullName>
    </submittedName>
</protein>
<sequence length="1249" mass="139240">MHLSVRVPWHDSGWNGTVCKDPLGNASCILLHNIGAKRDDRYEVEHAGKSLDELDTQRIACIGERGTFLSSRPYPIVLEHPYRYNESLRNLRPTTITVPAFGVQAIPYYWLLRASVAEVQREYDVEDYDDEREALVDRELGFIPSWVIHGDNQKSLITQFFHDIEPGQSLVFFYAKHSPLDDFKAEGHLLVGAARITDLQLPRLWETNGPTPFPNHMWETAVSHTLRPDGTGGILLPVAELAERYAKGEDVKDALAWAPANGGREFIYATEHVSHDSAIDALERLFRSAEHCRSLGLDVPHTSMEWVSERIGELWTMRGPAPGLGAVLGALKFRYSKVLAMEIARRTPEDTDPWDVLIDAIFRPERYPRSLTRLITDTHRVVWRRFTADHLRVLQLLSRFQLTSEQATILFRNEGIDLEHEDLLNDPYLAHICTAGTAAPVPFDTIDRGCFPKADIRTRFPMAAPAAVTDPDDARRLQALLVDVLETAARAGDTVMPMSTAIERIANRPLAEECGVTQEKLEAHGLHPDDLSFTVESAYSLPVVGTRLEDGSPAYKLARLELAAFVIRSVVDGQLTRPRTPVPSDLPDSLDDLLREYKPEDASDAEAEERARMEKKAALNELFAAPLSVLNGRAGTGKTTLIKALAAREEVRSRRILLLAPTGKARVQLQTKVGEPAQTIAQFLTKHHRYRDDTRSYVLAPEKSKAPFYGTVVVDEASMLTEEQLAALLEALPVPDRLILVGDPRQLPPIGAGRPFADLVHRLAPAPGSLAFPRVAPGYAELTELRRQRGQVRDDLMLAAWFSGDPVPPGFDEVWERLHAGATMSSLAAVPWSAARALDVVDRTLAEELDITDVKSFETSYGGRVEGSWVNFRTGAAASCEEWQILSPTRVQSWGSIEINRHLKQTFRNKALKDALLPTKHRTVAKPIGAEQIVIGDKVLNNANGARRPYPEGTGLGYVANGEIGVVVGKVGKKGSNPRQTEVEFSSQQGTRYEYRGMADEDPSLELAWAITIHKSQGSEFRKVMVMLPGTARRLSREMIYTALTRQQDRVILLHECSIEDLRNLTASTSSETARRLTDLFTLPDPRELFFPDGASAGILDAKRVHITGRGMLVRSHSEVIIADLLDRLVPGRWGYDQPLTLNGVTYRPDFTIIGADGRTIYWEHLEMFRKRVDHEWWQRRELWYREGGVLPVGEGGGSGAVLLRTDDRDGVNEPEWAELARHAIGTIDVGPMIPVPTKVRRTPPGQRG</sequence>
<evidence type="ECO:0000256" key="1">
    <source>
        <dbReference type="ARBA" id="ARBA00022741"/>
    </source>
</evidence>
<dbReference type="PANTHER" id="PTHR43788">
    <property type="entry name" value="DNA2/NAM7 HELICASE FAMILY MEMBER"/>
    <property type="match status" value="1"/>
</dbReference>
<feature type="domain" description="AAA+ ATPase" evidence="3">
    <location>
        <begin position="624"/>
        <end position="766"/>
    </location>
</feature>
<dbReference type="Pfam" id="PF13604">
    <property type="entry name" value="AAA_30"/>
    <property type="match status" value="1"/>
</dbReference>
<evidence type="ECO:0000256" key="2">
    <source>
        <dbReference type="ARBA" id="ARBA00022840"/>
    </source>
</evidence>
<dbReference type="InterPro" id="IPR027417">
    <property type="entry name" value="P-loop_NTPase"/>
</dbReference>
<evidence type="ECO:0000259" key="3">
    <source>
        <dbReference type="SMART" id="SM00382"/>
    </source>
</evidence>
<keyword evidence="2" id="KW-0067">ATP-binding</keyword>
<evidence type="ECO:0000313" key="4">
    <source>
        <dbReference type="EMBL" id="MFD0883175.1"/>
    </source>
</evidence>
<name>A0ABW3DK37_9ACTN</name>
<reference evidence="5" key="1">
    <citation type="journal article" date="2019" name="Int. J. Syst. Evol. Microbiol.">
        <title>The Global Catalogue of Microorganisms (GCM) 10K type strain sequencing project: providing services to taxonomists for standard genome sequencing and annotation.</title>
        <authorList>
            <consortium name="The Broad Institute Genomics Platform"/>
            <consortium name="The Broad Institute Genome Sequencing Center for Infectious Disease"/>
            <person name="Wu L."/>
            <person name="Ma J."/>
        </authorList>
    </citation>
    <scope>NUCLEOTIDE SEQUENCE [LARGE SCALE GENOMIC DNA]</scope>
    <source>
        <strain evidence="5">CCUG 62974</strain>
    </source>
</reference>
<dbReference type="InterPro" id="IPR003593">
    <property type="entry name" value="AAA+_ATPase"/>
</dbReference>
<dbReference type="Gene3D" id="3.40.50.300">
    <property type="entry name" value="P-loop containing nucleotide triphosphate hydrolases"/>
    <property type="match status" value="2"/>
</dbReference>
<dbReference type="InterPro" id="IPR050534">
    <property type="entry name" value="Coronavir_polyprotein_1ab"/>
</dbReference>
<dbReference type="Proteomes" id="UP001597024">
    <property type="component" value="Unassembled WGS sequence"/>
</dbReference>
<dbReference type="EMBL" id="JBHTHX010000012">
    <property type="protein sequence ID" value="MFD0883175.1"/>
    <property type="molecule type" value="Genomic_DNA"/>
</dbReference>
<dbReference type="CDD" id="cd18809">
    <property type="entry name" value="SF1_C_RecD"/>
    <property type="match status" value="1"/>
</dbReference>
<comment type="caution">
    <text evidence="4">The sequence shown here is derived from an EMBL/GenBank/DDBJ whole genome shotgun (WGS) entry which is preliminary data.</text>
</comment>
<dbReference type="SMART" id="SM00382">
    <property type="entry name" value="AAA"/>
    <property type="match status" value="1"/>
</dbReference>
<dbReference type="CDD" id="cd17933">
    <property type="entry name" value="DEXSc_RecD-like"/>
    <property type="match status" value="1"/>
</dbReference>
<dbReference type="PANTHER" id="PTHR43788:SF6">
    <property type="entry name" value="DNA HELICASE B"/>
    <property type="match status" value="1"/>
</dbReference>
<organism evidence="4 5">
    <name type="scientific">Streptosporangium algeriense</name>
    <dbReference type="NCBI Taxonomy" id="1682748"/>
    <lineage>
        <taxon>Bacteria</taxon>
        <taxon>Bacillati</taxon>
        <taxon>Actinomycetota</taxon>
        <taxon>Actinomycetes</taxon>
        <taxon>Streptosporangiales</taxon>
        <taxon>Streptosporangiaceae</taxon>
        <taxon>Streptosporangium</taxon>
    </lineage>
</organism>
<keyword evidence="5" id="KW-1185">Reference proteome</keyword>
<gene>
    <name evidence="4" type="ORF">ACFQ08_01165</name>
</gene>